<dbReference type="Proteomes" id="UP001595818">
    <property type="component" value="Unassembled WGS sequence"/>
</dbReference>
<dbReference type="EMBL" id="JBHSJJ010000004">
    <property type="protein sequence ID" value="MFC4871955.1"/>
    <property type="molecule type" value="Genomic_DNA"/>
</dbReference>
<organism evidence="1 2">
    <name type="scientific">Negadavirga shengliensis</name>
    <dbReference type="NCBI Taxonomy" id="1389218"/>
    <lineage>
        <taxon>Bacteria</taxon>
        <taxon>Pseudomonadati</taxon>
        <taxon>Bacteroidota</taxon>
        <taxon>Cytophagia</taxon>
        <taxon>Cytophagales</taxon>
        <taxon>Cyclobacteriaceae</taxon>
        <taxon>Negadavirga</taxon>
    </lineage>
</organism>
<proteinExistence type="predicted"/>
<evidence type="ECO:0000313" key="1">
    <source>
        <dbReference type="EMBL" id="MFC4871955.1"/>
    </source>
</evidence>
<dbReference type="RefSeq" id="WP_377063910.1">
    <property type="nucleotide sequence ID" value="NZ_JBHSJJ010000004.1"/>
</dbReference>
<comment type="caution">
    <text evidence="1">The sequence shown here is derived from an EMBL/GenBank/DDBJ whole genome shotgun (WGS) entry which is preliminary data.</text>
</comment>
<protein>
    <submittedName>
        <fullName evidence="1">Type II toxin-antitoxin system RelE/ParE family toxin</fullName>
    </submittedName>
</protein>
<evidence type="ECO:0000313" key="2">
    <source>
        <dbReference type="Proteomes" id="UP001595818"/>
    </source>
</evidence>
<reference evidence="2" key="1">
    <citation type="journal article" date="2019" name="Int. J. Syst. Evol. Microbiol.">
        <title>The Global Catalogue of Microorganisms (GCM) 10K type strain sequencing project: providing services to taxonomists for standard genome sequencing and annotation.</title>
        <authorList>
            <consortium name="The Broad Institute Genomics Platform"/>
            <consortium name="The Broad Institute Genome Sequencing Center for Infectious Disease"/>
            <person name="Wu L."/>
            <person name="Ma J."/>
        </authorList>
    </citation>
    <scope>NUCLEOTIDE SEQUENCE [LARGE SCALE GENOMIC DNA]</scope>
    <source>
        <strain evidence="2">CGMCC 4.7466</strain>
    </source>
</reference>
<dbReference type="Gene3D" id="3.30.2310.20">
    <property type="entry name" value="RelE-like"/>
    <property type="match status" value="1"/>
</dbReference>
<accession>A0ABV9T0Z6</accession>
<keyword evidence="2" id="KW-1185">Reference proteome</keyword>
<gene>
    <name evidence="1" type="ORF">ACFPFU_09670</name>
</gene>
<name>A0ABV9T0Z6_9BACT</name>
<dbReference type="InterPro" id="IPR035093">
    <property type="entry name" value="RelE/ParE_toxin_dom_sf"/>
</dbReference>
<sequence>MPYILTRQAEEDLIQIYLYGLKVFGSMQADEYPNSLEKPLSESPKTQICFPLLPISEKDIGFVFMLHLLFFHDRRSHEDN</sequence>